<accession>X1CT94</accession>
<evidence type="ECO:0000313" key="1">
    <source>
        <dbReference type="EMBL" id="GAH11686.1"/>
    </source>
</evidence>
<comment type="caution">
    <text evidence="1">The sequence shown here is derived from an EMBL/GenBank/DDBJ whole genome shotgun (WGS) entry which is preliminary data.</text>
</comment>
<proteinExistence type="predicted"/>
<gene>
    <name evidence="1" type="ORF">S01H4_54235</name>
</gene>
<organism evidence="1">
    <name type="scientific">marine sediment metagenome</name>
    <dbReference type="NCBI Taxonomy" id="412755"/>
    <lineage>
        <taxon>unclassified sequences</taxon>
        <taxon>metagenomes</taxon>
        <taxon>ecological metagenomes</taxon>
    </lineage>
</organism>
<dbReference type="EMBL" id="BART01031190">
    <property type="protein sequence ID" value="GAH11686.1"/>
    <property type="molecule type" value="Genomic_DNA"/>
</dbReference>
<feature type="non-terminal residue" evidence="1">
    <location>
        <position position="1"/>
    </location>
</feature>
<protein>
    <submittedName>
        <fullName evidence="1">Uncharacterized protein</fullName>
    </submittedName>
</protein>
<name>X1CT94_9ZZZZ</name>
<sequence length="121" mass="13299">TPNPSTTRITVAIILVRSNTILPNASFFTLYRANKKESRNTSSAENGIMKVAIISISSERYPVLRILGVNIVSNSMRIADEIAIRSRDLVNKPRILSKRSFFSSSGTIRGAAWFSPSAAKN</sequence>
<dbReference type="AlphaFoldDB" id="X1CT94"/>
<reference evidence="1" key="1">
    <citation type="journal article" date="2014" name="Front. Microbiol.">
        <title>High frequency of phylogenetically diverse reductive dehalogenase-homologous genes in deep subseafloor sedimentary metagenomes.</title>
        <authorList>
            <person name="Kawai M."/>
            <person name="Futagami T."/>
            <person name="Toyoda A."/>
            <person name="Takaki Y."/>
            <person name="Nishi S."/>
            <person name="Hori S."/>
            <person name="Arai W."/>
            <person name="Tsubouchi T."/>
            <person name="Morono Y."/>
            <person name="Uchiyama I."/>
            <person name="Ito T."/>
            <person name="Fujiyama A."/>
            <person name="Inagaki F."/>
            <person name="Takami H."/>
        </authorList>
    </citation>
    <scope>NUCLEOTIDE SEQUENCE</scope>
    <source>
        <strain evidence="1">Expedition CK06-06</strain>
    </source>
</reference>